<dbReference type="STRING" id="1183438.GKIL_2386"/>
<proteinExistence type="predicted"/>
<feature type="chain" id="PRO_5004664094" description="Phosphodiester glycosidase domain-containing protein" evidence="1">
    <location>
        <begin position="28"/>
        <end position="433"/>
    </location>
</feature>
<dbReference type="KEGG" id="glj:GKIL_2386"/>
<evidence type="ECO:0000256" key="1">
    <source>
        <dbReference type="SAM" id="SignalP"/>
    </source>
</evidence>
<dbReference type="HOGENOM" id="CLU_632768_0_0_3"/>
<reference evidence="2 3" key="1">
    <citation type="journal article" date="2013" name="PLoS ONE">
        <title>Cultivation and Complete Genome Sequencing of Gloeobacter kilaueensis sp. nov., from a Lava Cave in Kilauea Caldera, Hawai'i.</title>
        <authorList>
            <person name="Saw J.H."/>
            <person name="Schatz M."/>
            <person name="Brown M.V."/>
            <person name="Kunkel D.D."/>
            <person name="Foster J.S."/>
            <person name="Shick H."/>
            <person name="Christensen S."/>
            <person name="Hou S."/>
            <person name="Wan X."/>
            <person name="Donachie S.P."/>
        </authorList>
    </citation>
    <scope>NUCLEOTIDE SEQUENCE [LARGE SCALE GENOMIC DNA]</scope>
    <source>
        <strain evidence="3">JS</strain>
    </source>
</reference>
<dbReference type="eggNOG" id="ENOG5033XW5">
    <property type="taxonomic scope" value="Bacteria"/>
</dbReference>
<evidence type="ECO:0008006" key="4">
    <source>
        <dbReference type="Google" id="ProtNLM"/>
    </source>
</evidence>
<dbReference type="EMBL" id="CP003587">
    <property type="protein sequence ID" value="AGY58632.1"/>
    <property type="molecule type" value="Genomic_DNA"/>
</dbReference>
<keyword evidence="3" id="KW-1185">Reference proteome</keyword>
<name>U5QI23_GLOK1</name>
<organism evidence="2 3">
    <name type="scientific">Gloeobacter kilaueensis (strain ATCC BAA-2537 / CCAP 1431/1 / ULC 316 / JS1)</name>
    <dbReference type="NCBI Taxonomy" id="1183438"/>
    <lineage>
        <taxon>Bacteria</taxon>
        <taxon>Bacillati</taxon>
        <taxon>Cyanobacteriota</taxon>
        <taxon>Cyanophyceae</taxon>
        <taxon>Gloeobacterales</taxon>
        <taxon>Gloeobacteraceae</taxon>
        <taxon>Gloeobacter</taxon>
    </lineage>
</organism>
<accession>U5QI23</accession>
<protein>
    <recommendedName>
        <fullName evidence="4">Phosphodiester glycosidase domain-containing protein</fullName>
    </recommendedName>
</protein>
<evidence type="ECO:0000313" key="2">
    <source>
        <dbReference type="EMBL" id="AGY58632.1"/>
    </source>
</evidence>
<keyword evidence="1" id="KW-0732">Signal</keyword>
<dbReference type="OrthoDB" id="581380at2"/>
<dbReference type="AlphaFoldDB" id="U5QI23"/>
<dbReference type="RefSeq" id="WP_023173807.1">
    <property type="nucleotide sequence ID" value="NC_022600.1"/>
</dbReference>
<feature type="signal peptide" evidence="1">
    <location>
        <begin position="1"/>
        <end position="27"/>
    </location>
</feature>
<dbReference type="Proteomes" id="UP000017396">
    <property type="component" value="Chromosome"/>
</dbReference>
<evidence type="ECO:0000313" key="3">
    <source>
        <dbReference type="Proteomes" id="UP000017396"/>
    </source>
</evidence>
<sequence length="433" mass="46890">MTAARWFVLPALLVLATGASGKSPSLAFSPELDLYPDHPSARSRSVDEIYERTATPGTVLSPEIAAKRRAIIRMYQQAGFDISLDQNSLLALKPKHWSPRTPRPLGGTYPLPYSIDAPFYQKIPAGTPRVELPPGYLTSGHISTIGPAGDGSDGFGIGVVVSGPADPLRTIHLERADQYAKIGSCPDHNPWKASNQTLHIQDAANVKLGGTGAGVPVNRSDRTVVWIDGANHTSVSTWGTIEDCDRPARVEADGRRWEATRAGDWSAMYIQKREQLPSLGDSGGINAANKSDLVTLIRPGEAIDPSRPIAHALSGPTEKAWKAIVYPASNTDNTIDRNNRGLLGYGFLLQLDPRLDLSRLSLSLPARRILEAIQTYGWYMDDTGPRDFNIKGNFSAAEFAPYGGVSAVDAEILRVLRVQKVYVVPPLVKKSPS</sequence>
<gene>
    <name evidence="2" type="ORF">GKIL_2386</name>
</gene>